<sequence length="48" mass="5751">MMAQYSLHFLYQTLSIALKNTEEEIGLSSLMHEYSRFVKHYPSLYEYS</sequence>
<accession>A0ABS0LNP7</accession>
<name>A0ABS0LNP7_9LACT</name>
<organism evidence="1 2">
    <name type="scientific">Facklamia lactis</name>
    <dbReference type="NCBI Taxonomy" id="2749967"/>
    <lineage>
        <taxon>Bacteria</taxon>
        <taxon>Bacillati</taxon>
        <taxon>Bacillota</taxon>
        <taxon>Bacilli</taxon>
        <taxon>Lactobacillales</taxon>
        <taxon>Aerococcaceae</taxon>
        <taxon>Facklamia</taxon>
    </lineage>
</organism>
<comment type="caution">
    <text evidence="1">The sequence shown here is derived from an EMBL/GenBank/DDBJ whole genome shotgun (WGS) entry which is preliminary data.</text>
</comment>
<reference evidence="1 2" key="1">
    <citation type="submission" date="2020-07" db="EMBL/GenBank/DDBJ databases">
        <title>Facklamia lactis sp. nov., isolated from raw milk.</title>
        <authorList>
            <person name="Doll E.V."/>
            <person name="Huptas C."/>
            <person name="Staib L."/>
            <person name="Wenning M."/>
            <person name="Scherer S."/>
        </authorList>
    </citation>
    <scope>NUCLEOTIDE SEQUENCE [LARGE SCALE GENOMIC DNA]</scope>
    <source>
        <strain evidence="1 2">DSM 111018</strain>
    </source>
</reference>
<evidence type="ECO:0000313" key="2">
    <source>
        <dbReference type="Proteomes" id="UP000721415"/>
    </source>
</evidence>
<evidence type="ECO:0000313" key="1">
    <source>
        <dbReference type="EMBL" id="MBG9985788.1"/>
    </source>
</evidence>
<proteinExistence type="predicted"/>
<dbReference type="Proteomes" id="UP000721415">
    <property type="component" value="Unassembled WGS sequence"/>
</dbReference>
<keyword evidence="2" id="KW-1185">Reference proteome</keyword>
<dbReference type="EMBL" id="JACBXQ010000001">
    <property type="protein sequence ID" value="MBG9985788.1"/>
    <property type="molecule type" value="Genomic_DNA"/>
</dbReference>
<gene>
    <name evidence="1" type="ORF">HZY91_02640</name>
</gene>
<protein>
    <submittedName>
        <fullName evidence="1">Uncharacterized protein</fullName>
    </submittedName>
</protein>